<keyword evidence="3" id="KW-0560">Oxidoreductase</keyword>
<dbReference type="SUPFAM" id="SSF51395">
    <property type="entry name" value="FMN-linked oxidoreductases"/>
    <property type="match status" value="1"/>
</dbReference>
<evidence type="ECO:0000313" key="5">
    <source>
        <dbReference type="EMBL" id="QJE73986.1"/>
    </source>
</evidence>
<dbReference type="PANTHER" id="PTHR22893:SF98">
    <property type="entry name" value="OXIDOREDUCTASE"/>
    <property type="match status" value="1"/>
</dbReference>
<organism evidence="5 6">
    <name type="scientific">Aerophototrophica crusticola</name>
    <dbReference type="NCBI Taxonomy" id="1709002"/>
    <lineage>
        <taxon>Bacteria</taxon>
        <taxon>Pseudomonadati</taxon>
        <taxon>Pseudomonadota</taxon>
        <taxon>Alphaproteobacteria</taxon>
        <taxon>Rhodospirillales</taxon>
        <taxon>Rhodospirillaceae</taxon>
        <taxon>Aerophototrophica</taxon>
    </lineage>
</organism>
<dbReference type="AlphaFoldDB" id="A0A858RAG6"/>
<dbReference type="CDD" id="cd02933">
    <property type="entry name" value="OYE_like_FMN"/>
    <property type="match status" value="1"/>
</dbReference>
<evidence type="ECO:0000259" key="4">
    <source>
        <dbReference type="Pfam" id="PF00724"/>
    </source>
</evidence>
<dbReference type="InterPro" id="IPR001155">
    <property type="entry name" value="OxRdtase_FMN_N"/>
</dbReference>
<dbReference type="Gene3D" id="3.20.20.70">
    <property type="entry name" value="Aldolase class I"/>
    <property type="match status" value="1"/>
</dbReference>
<evidence type="ECO:0000256" key="2">
    <source>
        <dbReference type="ARBA" id="ARBA00005979"/>
    </source>
</evidence>
<dbReference type="GO" id="GO:0010181">
    <property type="term" value="F:FMN binding"/>
    <property type="evidence" value="ECO:0007669"/>
    <property type="project" value="InterPro"/>
</dbReference>
<evidence type="ECO:0000256" key="3">
    <source>
        <dbReference type="ARBA" id="ARBA00023002"/>
    </source>
</evidence>
<reference evidence="5" key="1">
    <citation type="submission" date="2020-04" db="EMBL/GenBank/DDBJ databases">
        <title>A desert anoxygenic phototrophic bacterium fixes CO2 using RubisCO under aerobic conditions.</title>
        <authorList>
            <person name="Tang K."/>
        </authorList>
    </citation>
    <scope>NUCLEOTIDE SEQUENCE [LARGE SCALE GENOMIC DNA]</scope>
    <source>
        <strain evidence="5">MIMtkB3</strain>
    </source>
</reference>
<dbReference type="GO" id="GO:0005829">
    <property type="term" value="C:cytosol"/>
    <property type="evidence" value="ECO:0007669"/>
    <property type="project" value="TreeGrafter"/>
</dbReference>
<name>A0A858RAG6_9PROT</name>
<dbReference type="GO" id="GO:0016628">
    <property type="term" value="F:oxidoreductase activity, acting on the CH-CH group of donors, NAD or NADP as acceptor"/>
    <property type="evidence" value="ECO:0007669"/>
    <property type="project" value="UniProtKB-ARBA"/>
</dbReference>
<dbReference type="Proteomes" id="UP000501891">
    <property type="component" value="Chromosome"/>
</dbReference>
<dbReference type="FunFam" id="3.20.20.70:FF:000059">
    <property type="entry name" value="N-ethylmaleimide reductase, FMN-linked"/>
    <property type="match status" value="1"/>
</dbReference>
<dbReference type="EMBL" id="CP051775">
    <property type="protein sequence ID" value="QJE73986.1"/>
    <property type="molecule type" value="Genomic_DNA"/>
</dbReference>
<accession>A0A858RAG6</accession>
<proteinExistence type="inferred from homology"/>
<protein>
    <submittedName>
        <fullName evidence="5">Alkene reductase</fullName>
    </submittedName>
</protein>
<comment type="similarity">
    <text evidence="2">Belongs to the NADH:flavin oxidoreductase/NADH oxidase family.</text>
</comment>
<dbReference type="InterPro" id="IPR013785">
    <property type="entry name" value="Aldolase_TIM"/>
</dbReference>
<dbReference type="KEGG" id="acru:HHL28_13580"/>
<evidence type="ECO:0000256" key="1">
    <source>
        <dbReference type="ARBA" id="ARBA00001917"/>
    </source>
</evidence>
<gene>
    <name evidence="5" type="ORF">HHL28_13580</name>
</gene>
<dbReference type="Pfam" id="PF00724">
    <property type="entry name" value="Oxidored_FMN"/>
    <property type="match status" value="1"/>
</dbReference>
<dbReference type="InterPro" id="IPR045247">
    <property type="entry name" value="Oye-like"/>
</dbReference>
<feature type="domain" description="NADH:flavin oxidoreductase/NADH oxidase N-terminal" evidence="4">
    <location>
        <begin position="5"/>
        <end position="335"/>
    </location>
</feature>
<keyword evidence="6" id="KW-1185">Reference proteome</keyword>
<dbReference type="PANTHER" id="PTHR22893">
    <property type="entry name" value="NADH OXIDOREDUCTASE-RELATED"/>
    <property type="match status" value="1"/>
</dbReference>
<sequence length="367" mass="38513">MSKTDLFSPVRLGDIDLANRVVMAPMTRSRAAAGQVPNPLSVDYYRQRASAGLIITEGAQVSQQGQGYPDTPGIFNEAQVEGWKAVVDAVHAAGGRIALQLWHVGRISHPVFQPGGALPVAPSAIAAKGSVYTHEGMKEYPTPRALETGEIAGIVAQYAHGAAQAKAAGFDGVEIHGANGYLIDQFLRDGTNKRTDQYGGSVENRARFLLEVTAAVVDVFGASRVGVRLSPTNPFNDITDSDPAATFGHAAEQLNRFGLAFLHVIEPVVPGHPMAGPAGAPGVAGLLRRAFTGPYILNGGYDRDSAVQAVESGAADAVAFGIPFISNPDLVRRLQLRAPLAPADRATFYGGDAKGYTDYPALDMAAA</sequence>
<evidence type="ECO:0000313" key="6">
    <source>
        <dbReference type="Proteomes" id="UP000501891"/>
    </source>
</evidence>
<comment type="cofactor">
    <cofactor evidence="1">
        <name>FMN</name>
        <dbReference type="ChEBI" id="CHEBI:58210"/>
    </cofactor>
</comment>